<sequence>IISESYKVLDDPYITQAQINFRSRLWSFLVPAELMAGHNDEAIRLLSKEIVFGNTYPDFRLRDKIINDTAEWFIHRGEYEWGRKVYAKDAHYKPSGFEARRYEVNRLILANTLEDFNISVSFLQHAVEEKELTSLFDLLPKEELLRLSQLSSKRGYHHETTDPADAFFLSLGKMAFTRSWLLGDEDMMVKSALGLENIDLSGDKSLLNALDGDDMDMTLFFLRHPRMRPYGVNFDLQQGWLSSTIDVYNHNDNNWWCNYKPDIAGLEDAWSFIKYNDYNINSAITVDKELFAKERRAAILAHPAVHLIDQGEINRLAEIPNAPEYLSKKVIAAAGLKHYFLKALLGEDKRIPEALHLSVRATRYGCNRDGKHGDYSYKSFKILHQSYKDSVWTAATPYWFN</sequence>
<reference evidence="1 2" key="1">
    <citation type="submission" date="2017-08" db="EMBL/GenBank/DDBJ databases">
        <title>Infants hospitalized years apart are colonized by the same room-sourced microbial strains.</title>
        <authorList>
            <person name="Brooks B."/>
            <person name="Olm M.R."/>
            <person name="Firek B.A."/>
            <person name="Baker R."/>
            <person name="Thomas B.C."/>
            <person name="Morowitz M.J."/>
            <person name="Banfield J.F."/>
        </authorList>
    </citation>
    <scope>NUCLEOTIDE SEQUENCE [LARGE SCALE GENOMIC DNA]</scope>
    <source>
        <strain evidence="1">S2_006_000_R2_64</strain>
    </source>
</reference>
<evidence type="ECO:0000313" key="2">
    <source>
        <dbReference type="Proteomes" id="UP000249739"/>
    </source>
</evidence>
<evidence type="ECO:0000313" key="1">
    <source>
        <dbReference type="EMBL" id="PZP55901.1"/>
    </source>
</evidence>
<protein>
    <submittedName>
        <fullName evidence="1">Uncharacterized protein</fullName>
    </submittedName>
</protein>
<proteinExistence type="predicted"/>
<accession>A0A2W5FJ14</accession>
<name>A0A2W5FJ14_9BACT</name>
<feature type="non-terminal residue" evidence="1">
    <location>
        <position position="1"/>
    </location>
</feature>
<comment type="caution">
    <text evidence="1">The sequence shown here is derived from an EMBL/GenBank/DDBJ whole genome shotgun (WGS) entry which is preliminary data.</text>
</comment>
<dbReference type="AlphaFoldDB" id="A0A2W5FJ14"/>
<organism evidence="1 2">
    <name type="scientific">Micavibrio aeruginosavorus</name>
    <dbReference type="NCBI Taxonomy" id="349221"/>
    <lineage>
        <taxon>Bacteria</taxon>
        <taxon>Pseudomonadati</taxon>
        <taxon>Bdellovibrionota</taxon>
        <taxon>Bdellovibrionia</taxon>
        <taxon>Bdellovibrionales</taxon>
        <taxon>Pseudobdellovibrionaceae</taxon>
        <taxon>Micavibrio</taxon>
    </lineage>
</organism>
<dbReference type="Proteomes" id="UP000249739">
    <property type="component" value="Unassembled WGS sequence"/>
</dbReference>
<dbReference type="EMBL" id="QFOT01000046">
    <property type="protein sequence ID" value="PZP55901.1"/>
    <property type="molecule type" value="Genomic_DNA"/>
</dbReference>
<gene>
    <name evidence="1" type="ORF">DI586_05475</name>
</gene>